<comment type="caution">
    <text evidence="2">The sequence shown here is derived from an EMBL/GenBank/DDBJ whole genome shotgun (WGS) entry which is preliminary data.</text>
</comment>
<reference evidence="2" key="1">
    <citation type="journal article" date="2018" name="DNA Res.">
        <title>Multiple hybrid de novo genome assembly of finger millet, an orphan allotetraploid crop.</title>
        <authorList>
            <person name="Hatakeyama M."/>
            <person name="Aluri S."/>
            <person name="Balachadran M.T."/>
            <person name="Sivarajan S.R."/>
            <person name="Patrignani A."/>
            <person name="Gruter S."/>
            <person name="Poveda L."/>
            <person name="Shimizu-Inatsugi R."/>
            <person name="Baeten J."/>
            <person name="Francoijs K.J."/>
            <person name="Nataraja K.N."/>
            <person name="Reddy Y.A.N."/>
            <person name="Phadnis S."/>
            <person name="Ravikumar R.L."/>
            <person name="Schlapbach R."/>
            <person name="Sreeman S.M."/>
            <person name="Shimizu K.K."/>
        </authorList>
    </citation>
    <scope>NUCLEOTIDE SEQUENCE</scope>
</reference>
<evidence type="ECO:0000256" key="1">
    <source>
        <dbReference type="SAM" id="MobiDB-lite"/>
    </source>
</evidence>
<gene>
    <name evidence="2" type="primary">ga06890</name>
    <name evidence="2" type="ORF">PR202_ga06890</name>
</gene>
<name>A0AAV5BWI3_ELECO</name>
<accession>A0AAV5BWI3</accession>
<dbReference type="EMBL" id="BQKI01000003">
    <property type="protein sequence ID" value="GJM90591.1"/>
    <property type="molecule type" value="Genomic_DNA"/>
</dbReference>
<dbReference type="Proteomes" id="UP001054889">
    <property type="component" value="Unassembled WGS sequence"/>
</dbReference>
<protein>
    <submittedName>
        <fullName evidence="2">Uncharacterized protein</fullName>
    </submittedName>
</protein>
<evidence type="ECO:0000313" key="2">
    <source>
        <dbReference type="EMBL" id="GJM90591.1"/>
    </source>
</evidence>
<feature type="region of interest" description="Disordered" evidence="1">
    <location>
        <begin position="39"/>
        <end position="69"/>
    </location>
</feature>
<proteinExistence type="predicted"/>
<sequence>MSARLHFRRESPDIELAASSMAAASSIFPVSSLLPVRTAVGDAESGHRDRRVRGARSRRDEDGGGGGCRRRWILLHKAP</sequence>
<dbReference type="AlphaFoldDB" id="A0AAV5BWI3"/>
<reference evidence="2" key="2">
    <citation type="submission" date="2021-12" db="EMBL/GenBank/DDBJ databases">
        <title>Resequencing data analysis of finger millet.</title>
        <authorList>
            <person name="Hatakeyama M."/>
            <person name="Aluri S."/>
            <person name="Balachadran M.T."/>
            <person name="Sivarajan S.R."/>
            <person name="Poveda L."/>
            <person name="Shimizu-Inatsugi R."/>
            <person name="Schlapbach R."/>
            <person name="Sreeman S.M."/>
            <person name="Shimizu K.K."/>
        </authorList>
    </citation>
    <scope>NUCLEOTIDE SEQUENCE</scope>
</reference>
<evidence type="ECO:0000313" key="3">
    <source>
        <dbReference type="Proteomes" id="UP001054889"/>
    </source>
</evidence>
<organism evidence="2 3">
    <name type="scientific">Eleusine coracana subsp. coracana</name>
    <dbReference type="NCBI Taxonomy" id="191504"/>
    <lineage>
        <taxon>Eukaryota</taxon>
        <taxon>Viridiplantae</taxon>
        <taxon>Streptophyta</taxon>
        <taxon>Embryophyta</taxon>
        <taxon>Tracheophyta</taxon>
        <taxon>Spermatophyta</taxon>
        <taxon>Magnoliopsida</taxon>
        <taxon>Liliopsida</taxon>
        <taxon>Poales</taxon>
        <taxon>Poaceae</taxon>
        <taxon>PACMAD clade</taxon>
        <taxon>Chloridoideae</taxon>
        <taxon>Cynodonteae</taxon>
        <taxon>Eleusininae</taxon>
        <taxon>Eleusine</taxon>
    </lineage>
</organism>
<keyword evidence="3" id="KW-1185">Reference proteome</keyword>